<protein>
    <submittedName>
        <fullName evidence="2">Uncharacterized protein</fullName>
    </submittedName>
</protein>
<organism evidence="2 3">
    <name type="scientific">Araneus ventricosus</name>
    <name type="common">Orbweaver spider</name>
    <name type="synonym">Epeira ventricosa</name>
    <dbReference type="NCBI Taxonomy" id="182803"/>
    <lineage>
        <taxon>Eukaryota</taxon>
        <taxon>Metazoa</taxon>
        <taxon>Ecdysozoa</taxon>
        <taxon>Arthropoda</taxon>
        <taxon>Chelicerata</taxon>
        <taxon>Arachnida</taxon>
        <taxon>Araneae</taxon>
        <taxon>Araneomorphae</taxon>
        <taxon>Entelegynae</taxon>
        <taxon>Araneoidea</taxon>
        <taxon>Araneidae</taxon>
        <taxon>Araneus</taxon>
    </lineage>
</organism>
<name>A0A4Y2L573_ARAVE</name>
<evidence type="ECO:0000256" key="1">
    <source>
        <dbReference type="SAM" id="MobiDB-lite"/>
    </source>
</evidence>
<feature type="compositionally biased region" description="Basic and acidic residues" evidence="1">
    <location>
        <begin position="83"/>
        <end position="92"/>
    </location>
</feature>
<reference evidence="2 3" key="1">
    <citation type="journal article" date="2019" name="Sci. Rep.">
        <title>Orb-weaving spider Araneus ventricosus genome elucidates the spidroin gene catalogue.</title>
        <authorList>
            <person name="Kono N."/>
            <person name="Nakamura H."/>
            <person name="Ohtoshi R."/>
            <person name="Moran D.A.P."/>
            <person name="Shinohara A."/>
            <person name="Yoshida Y."/>
            <person name="Fujiwara M."/>
            <person name="Mori M."/>
            <person name="Tomita M."/>
            <person name="Arakawa K."/>
        </authorList>
    </citation>
    <scope>NUCLEOTIDE SEQUENCE [LARGE SCALE GENOMIC DNA]</scope>
</reference>
<dbReference type="AlphaFoldDB" id="A0A4Y2L573"/>
<dbReference type="Proteomes" id="UP000499080">
    <property type="component" value="Unassembled WGS sequence"/>
</dbReference>
<evidence type="ECO:0000313" key="3">
    <source>
        <dbReference type="Proteomes" id="UP000499080"/>
    </source>
</evidence>
<evidence type="ECO:0000313" key="2">
    <source>
        <dbReference type="EMBL" id="GBN08963.1"/>
    </source>
</evidence>
<dbReference type="EMBL" id="BGPR01005309">
    <property type="protein sequence ID" value="GBN08963.1"/>
    <property type="molecule type" value="Genomic_DNA"/>
</dbReference>
<accession>A0A4Y2L573</accession>
<comment type="caution">
    <text evidence="2">The sequence shown here is derived from an EMBL/GenBank/DDBJ whole genome shotgun (WGS) entry which is preliminary data.</text>
</comment>
<sequence length="112" mass="12817">MFDKLVLIFPLFFPLDFEEKQRLKREETMSRPLFPSSHKSMPVLASSIRETKMKELLKPLTKTELGITLKNERENAVTSSSNESEKPKESSDLKTSLVACDYDSSDSDKETI</sequence>
<feature type="region of interest" description="Disordered" evidence="1">
    <location>
        <begin position="68"/>
        <end position="112"/>
    </location>
</feature>
<gene>
    <name evidence="2" type="ORF">AVEN_163238_1</name>
</gene>
<keyword evidence="3" id="KW-1185">Reference proteome</keyword>
<proteinExistence type="predicted"/>